<evidence type="ECO:0000256" key="7">
    <source>
        <dbReference type="ARBA" id="ARBA00033445"/>
    </source>
</evidence>
<evidence type="ECO:0000256" key="2">
    <source>
        <dbReference type="ARBA" id="ARBA00007401"/>
    </source>
</evidence>
<feature type="signal peptide" evidence="8">
    <location>
        <begin position="1"/>
        <end position="16"/>
    </location>
</feature>
<gene>
    <name evidence="11" type="ORF">CBOVIS_LOCUS3403</name>
</gene>
<feature type="domain" description="Beta-mannosidase-like galactose-binding" evidence="10">
    <location>
        <begin position="28"/>
        <end position="205"/>
    </location>
</feature>
<dbReference type="InterPro" id="IPR054593">
    <property type="entry name" value="Beta-mannosidase-like_N2"/>
</dbReference>
<evidence type="ECO:0000259" key="10">
    <source>
        <dbReference type="Pfam" id="PF22666"/>
    </source>
</evidence>
<dbReference type="SUPFAM" id="SSF49785">
    <property type="entry name" value="Galactose-binding domain-like"/>
    <property type="match status" value="1"/>
</dbReference>
<feature type="chain" id="PRO_5035731444" description="beta-mannosidase" evidence="8">
    <location>
        <begin position="17"/>
        <end position="895"/>
    </location>
</feature>
<dbReference type="Gene3D" id="2.60.120.260">
    <property type="entry name" value="Galactose-binding domain-like"/>
    <property type="match status" value="1"/>
</dbReference>
<comment type="similarity">
    <text evidence="2">Belongs to the glycosyl hydrolase 2 family.</text>
</comment>
<evidence type="ECO:0000256" key="1">
    <source>
        <dbReference type="ARBA" id="ARBA00000829"/>
    </source>
</evidence>
<evidence type="ECO:0000259" key="9">
    <source>
        <dbReference type="Pfam" id="PF17753"/>
    </source>
</evidence>
<dbReference type="Gene3D" id="3.20.20.80">
    <property type="entry name" value="Glycosidases"/>
    <property type="match status" value="1"/>
</dbReference>
<feature type="domain" description="Beta-mannosidase Ig-fold" evidence="9">
    <location>
        <begin position="816"/>
        <end position="892"/>
    </location>
</feature>
<dbReference type="GO" id="GO:0004567">
    <property type="term" value="F:beta-mannosidase activity"/>
    <property type="evidence" value="ECO:0007669"/>
    <property type="project" value="UniProtKB-EC"/>
</dbReference>
<evidence type="ECO:0000313" key="11">
    <source>
        <dbReference type="EMBL" id="CAB3400466.1"/>
    </source>
</evidence>
<dbReference type="EC" id="3.2.1.25" evidence="3"/>
<evidence type="ECO:0000313" key="12">
    <source>
        <dbReference type="Proteomes" id="UP000494206"/>
    </source>
</evidence>
<evidence type="ECO:0000256" key="8">
    <source>
        <dbReference type="SAM" id="SignalP"/>
    </source>
</evidence>
<accession>A0A8S1E9G7</accession>
<dbReference type="InterPro" id="IPR013783">
    <property type="entry name" value="Ig-like_fold"/>
</dbReference>
<dbReference type="GO" id="GO:0006516">
    <property type="term" value="P:glycoprotein catabolic process"/>
    <property type="evidence" value="ECO:0007669"/>
    <property type="project" value="TreeGrafter"/>
</dbReference>
<dbReference type="Proteomes" id="UP000494206">
    <property type="component" value="Unassembled WGS sequence"/>
</dbReference>
<dbReference type="AlphaFoldDB" id="A0A8S1E9G7"/>
<dbReference type="InterPro" id="IPR041625">
    <property type="entry name" value="Beta-mannosidase_Ig"/>
</dbReference>
<evidence type="ECO:0000256" key="6">
    <source>
        <dbReference type="ARBA" id="ARBA00023295"/>
    </source>
</evidence>
<keyword evidence="4" id="KW-0378">Hydrolase</keyword>
<dbReference type="PANTHER" id="PTHR43730">
    <property type="entry name" value="BETA-MANNOSIDASE"/>
    <property type="match status" value="1"/>
</dbReference>
<evidence type="ECO:0000256" key="5">
    <source>
        <dbReference type="ARBA" id="ARBA00023180"/>
    </source>
</evidence>
<evidence type="ECO:0000256" key="3">
    <source>
        <dbReference type="ARBA" id="ARBA00012754"/>
    </source>
</evidence>
<name>A0A8S1E9G7_9PELO</name>
<sequence length="895" mass="104418">MWTLLLIFACYPFVHALQETFIDLTGRWNFTSIKGYNGTAIVPGDLFHDLWINGFIKDPLYGNNYFALKNVTENNEFTYFREFSIETVHPKEEYVLSIGGLDTYAVVSLNGNRIVASYNQFLSHLVNITGRIHDGTNVLSITFKNTVAYAKDGARRFKAKTGLSVPPECPPALINGECHVNFVRKAQYSFGWDWAPSMPTVGISKDIFIVRYLQNYLEDFTFQTFRTEMDWLVEVEFRVLHYTDGRFQLYVEIPELGVYEKMSYDFVSAGEITRTFVKHKFYIDSEKVQLWWPVGYGPQKLYDIRARAGTHTKTKKIGFRSVELDESFVDEKDSEKGRNFFFKVNDIPIFLKGTNWVPVSMFPYHKENEERVEFLLDSVVEAGMNTIRVWGGGFYESEHFYEYATKKGLLIWQDFMFACSLYPNEELFKQTTDKEVRLQTLRLAKYPSILTFSTNNEIEVGIRQNWFKSDNYTMEQQSEDYVTMFKNIRDIIEYNSHEIPIQYSSPSNGRKTYDDGGVSENPQDPKYGDIHFYDDLKNHWKDNTFKTPRCASEYGVQSYPLESTMLKHIDKSDWSYVSDTMFYRQHHTGGIATNLYMIFSHLPIPKQCKSYDLNSLSECDYIISPNFMSRLAYYSQVHQAIALKTQTMHYRKYRNTTNESGEGNTMCAMYWQLNDVWAAPSWSSIDTDLKWKMAHYEAKRFFSEVAGYSHLDEKSHDLKIHVINDKNEAIKDVKVDVKLFAWTNEFTPIYESTFDLEHLSAGSVHMMSMKDVMLDNSLSDYVLETRVHNDDGDVSHVDYMIPDKLFEVDFEFLGDVKITDVHKINSHQVKLTVETDKPSLFTWIEFDLDIPHWFSDNGFHMMSFSRSITLYTFRPIDSDVSTNNFSICNLKSCFN</sequence>
<dbReference type="OrthoDB" id="2866996at2759"/>
<dbReference type="InterPro" id="IPR036156">
    <property type="entry name" value="Beta-gal/glucu_dom_sf"/>
</dbReference>
<protein>
    <recommendedName>
        <fullName evidence="3">beta-mannosidase</fullName>
        <ecNumber evidence="3">3.2.1.25</ecNumber>
    </recommendedName>
    <alternativeName>
        <fullName evidence="7">Mannanase</fullName>
    </alternativeName>
</protein>
<dbReference type="FunFam" id="3.20.20.80:FF:000050">
    <property type="entry name" value="Beta-mannosidase B"/>
    <property type="match status" value="1"/>
</dbReference>
<dbReference type="InterPro" id="IPR017853">
    <property type="entry name" value="GH"/>
</dbReference>
<dbReference type="EMBL" id="CADEPM010000002">
    <property type="protein sequence ID" value="CAB3400466.1"/>
    <property type="molecule type" value="Genomic_DNA"/>
</dbReference>
<keyword evidence="12" id="KW-1185">Reference proteome</keyword>
<dbReference type="Pfam" id="PF17753">
    <property type="entry name" value="Ig_mannosidase"/>
    <property type="match status" value="1"/>
</dbReference>
<evidence type="ECO:0000256" key="4">
    <source>
        <dbReference type="ARBA" id="ARBA00022801"/>
    </source>
</evidence>
<dbReference type="SUPFAM" id="SSF49303">
    <property type="entry name" value="beta-Galactosidase/glucuronidase domain"/>
    <property type="match status" value="1"/>
</dbReference>
<dbReference type="SUPFAM" id="SSF51445">
    <property type="entry name" value="(Trans)glycosidases"/>
    <property type="match status" value="1"/>
</dbReference>
<keyword evidence="8" id="KW-0732">Signal</keyword>
<reference evidence="11 12" key="1">
    <citation type="submission" date="2020-04" db="EMBL/GenBank/DDBJ databases">
        <authorList>
            <person name="Laetsch R D."/>
            <person name="Stevens L."/>
            <person name="Kumar S."/>
            <person name="Blaxter L. M."/>
        </authorList>
    </citation>
    <scope>NUCLEOTIDE SEQUENCE [LARGE SCALE GENOMIC DNA]</scope>
</reference>
<dbReference type="Pfam" id="PF22666">
    <property type="entry name" value="Glyco_hydro_2_N2"/>
    <property type="match status" value="1"/>
</dbReference>
<dbReference type="InterPro" id="IPR008979">
    <property type="entry name" value="Galactose-bd-like_sf"/>
</dbReference>
<proteinExistence type="inferred from homology"/>
<comment type="caution">
    <text evidence="11">The sequence shown here is derived from an EMBL/GenBank/DDBJ whole genome shotgun (WGS) entry which is preliminary data.</text>
</comment>
<keyword evidence="6" id="KW-0326">Glycosidase</keyword>
<organism evidence="11 12">
    <name type="scientific">Caenorhabditis bovis</name>
    <dbReference type="NCBI Taxonomy" id="2654633"/>
    <lineage>
        <taxon>Eukaryota</taxon>
        <taxon>Metazoa</taxon>
        <taxon>Ecdysozoa</taxon>
        <taxon>Nematoda</taxon>
        <taxon>Chromadorea</taxon>
        <taxon>Rhabditida</taxon>
        <taxon>Rhabditina</taxon>
        <taxon>Rhabditomorpha</taxon>
        <taxon>Rhabditoidea</taxon>
        <taxon>Rhabditidae</taxon>
        <taxon>Peloderinae</taxon>
        <taxon>Caenorhabditis</taxon>
    </lineage>
</organism>
<dbReference type="Gene3D" id="2.60.40.10">
    <property type="entry name" value="Immunoglobulins"/>
    <property type="match status" value="1"/>
</dbReference>
<comment type="catalytic activity">
    <reaction evidence="1">
        <text>Hydrolysis of terminal, non-reducing beta-D-mannose residues in beta-D-mannosides.</text>
        <dbReference type="EC" id="3.2.1.25"/>
    </reaction>
</comment>
<keyword evidence="5" id="KW-0325">Glycoprotein</keyword>
<dbReference type="InterPro" id="IPR050887">
    <property type="entry name" value="Beta-mannosidase_GH2"/>
</dbReference>
<dbReference type="PANTHER" id="PTHR43730:SF1">
    <property type="entry name" value="BETA-MANNOSIDASE"/>
    <property type="match status" value="1"/>
</dbReference>